<evidence type="ECO:0000313" key="1">
    <source>
        <dbReference type="EMBL" id="CAG8736415.1"/>
    </source>
</evidence>
<accession>A0ACA9Q5B2</accession>
<dbReference type="Proteomes" id="UP000789366">
    <property type="component" value="Unassembled WGS sequence"/>
</dbReference>
<reference evidence="1" key="1">
    <citation type="submission" date="2021-06" db="EMBL/GenBank/DDBJ databases">
        <authorList>
            <person name="Kallberg Y."/>
            <person name="Tangrot J."/>
            <person name="Rosling A."/>
        </authorList>
    </citation>
    <scope>NUCLEOTIDE SEQUENCE</scope>
    <source>
        <strain evidence="1">28 12/20/2015</strain>
    </source>
</reference>
<name>A0ACA9Q5B2_9GLOM</name>
<organism evidence="1 2">
    <name type="scientific">Cetraspora pellucida</name>
    <dbReference type="NCBI Taxonomy" id="1433469"/>
    <lineage>
        <taxon>Eukaryota</taxon>
        <taxon>Fungi</taxon>
        <taxon>Fungi incertae sedis</taxon>
        <taxon>Mucoromycota</taxon>
        <taxon>Glomeromycotina</taxon>
        <taxon>Glomeromycetes</taxon>
        <taxon>Diversisporales</taxon>
        <taxon>Gigasporaceae</taxon>
        <taxon>Cetraspora</taxon>
    </lineage>
</organism>
<gene>
    <name evidence="1" type="ORF">SPELUC_LOCUS13473</name>
</gene>
<comment type="caution">
    <text evidence="1">The sequence shown here is derived from an EMBL/GenBank/DDBJ whole genome shotgun (WGS) entry which is preliminary data.</text>
</comment>
<dbReference type="EMBL" id="CAJVPW010035809">
    <property type="protein sequence ID" value="CAG8736415.1"/>
    <property type="molecule type" value="Genomic_DNA"/>
</dbReference>
<keyword evidence="2" id="KW-1185">Reference proteome</keyword>
<feature type="non-terminal residue" evidence="1">
    <location>
        <position position="1"/>
    </location>
</feature>
<sequence length="202" mass="23279">ATTSLDNDLKLLQLNNDKWIKIKEVINILKMFIRTTNMISSAKYPMLASTIPIYNYLIDELEICYNNPNNSYEIATAISAGLNKLKSYYIKTNDTAIYNIVIVLDPNNYELCSHETTNYSQENDINDDDSLLDYIYENRKRRKKDHEFEYPCLAMMARDYHAISATSVPVEQIFSEGANLIDVKRSCLGTDTIHSCMCLNSW</sequence>
<protein>
    <submittedName>
        <fullName evidence="1">11527_t:CDS:1</fullName>
    </submittedName>
</protein>
<evidence type="ECO:0000313" key="2">
    <source>
        <dbReference type="Proteomes" id="UP000789366"/>
    </source>
</evidence>
<proteinExistence type="predicted"/>